<name>A0A928Z6Q9_9CYAN</name>
<evidence type="ECO:0000313" key="1">
    <source>
        <dbReference type="EMBL" id="MBE9033257.1"/>
    </source>
</evidence>
<reference evidence="1" key="1">
    <citation type="submission" date="2020-10" db="EMBL/GenBank/DDBJ databases">
        <authorList>
            <person name="Castelo-Branco R."/>
            <person name="Eusebio N."/>
            <person name="Adriana R."/>
            <person name="Vieira A."/>
            <person name="Brugerolle De Fraissinette N."/>
            <person name="Rezende De Castro R."/>
            <person name="Schneider M.P."/>
            <person name="Vasconcelos V."/>
            <person name="Leao P.N."/>
        </authorList>
    </citation>
    <scope>NUCLEOTIDE SEQUENCE</scope>
    <source>
        <strain evidence="1">LEGE 11480</strain>
    </source>
</reference>
<dbReference type="EMBL" id="JADEXQ010000169">
    <property type="protein sequence ID" value="MBE9033257.1"/>
    <property type="molecule type" value="Genomic_DNA"/>
</dbReference>
<evidence type="ECO:0000313" key="2">
    <source>
        <dbReference type="Proteomes" id="UP000625316"/>
    </source>
</evidence>
<proteinExistence type="predicted"/>
<sequence length="56" mass="5795">MKSLFLVATCFGVGLPVLIVGLSSLNQAQLTASNGQCAGAQVFRASDQSCYTLQGE</sequence>
<comment type="caution">
    <text evidence="1">The sequence shown here is derived from an EMBL/GenBank/DDBJ whole genome shotgun (WGS) entry which is preliminary data.</text>
</comment>
<protein>
    <submittedName>
        <fullName evidence="1">Uncharacterized protein</fullName>
    </submittedName>
</protein>
<dbReference type="RefSeq" id="WP_264328067.1">
    <property type="nucleotide sequence ID" value="NZ_JADEXQ010000169.1"/>
</dbReference>
<dbReference type="AlphaFoldDB" id="A0A928Z6Q9"/>
<organism evidence="1 2">
    <name type="scientific">Romeriopsis navalis LEGE 11480</name>
    <dbReference type="NCBI Taxonomy" id="2777977"/>
    <lineage>
        <taxon>Bacteria</taxon>
        <taxon>Bacillati</taxon>
        <taxon>Cyanobacteriota</taxon>
        <taxon>Cyanophyceae</taxon>
        <taxon>Leptolyngbyales</taxon>
        <taxon>Leptolyngbyaceae</taxon>
        <taxon>Romeriopsis</taxon>
        <taxon>Romeriopsis navalis</taxon>
    </lineage>
</organism>
<accession>A0A928Z6Q9</accession>
<keyword evidence="2" id="KW-1185">Reference proteome</keyword>
<dbReference type="Proteomes" id="UP000625316">
    <property type="component" value="Unassembled WGS sequence"/>
</dbReference>
<gene>
    <name evidence="1" type="ORF">IQ266_26335</name>
</gene>